<dbReference type="AlphaFoldDB" id="X1FZD9"/>
<organism evidence="1">
    <name type="scientific">marine sediment metagenome</name>
    <dbReference type="NCBI Taxonomy" id="412755"/>
    <lineage>
        <taxon>unclassified sequences</taxon>
        <taxon>metagenomes</taxon>
        <taxon>ecological metagenomes</taxon>
    </lineage>
</organism>
<name>X1FZD9_9ZZZZ</name>
<accession>X1FZD9</accession>
<reference evidence="1" key="1">
    <citation type="journal article" date="2014" name="Front. Microbiol.">
        <title>High frequency of phylogenetically diverse reductive dehalogenase-homologous genes in deep subseafloor sedimentary metagenomes.</title>
        <authorList>
            <person name="Kawai M."/>
            <person name="Futagami T."/>
            <person name="Toyoda A."/>
            <person name="Takaki Y."/>
            <person name="Nishi S."/>
            <person name="Hori S."/>
            <person name="Arai W."/>
            <person name="Tsubouchi T."/>
            <person name="Morono Y."/>
            <person name="Uchiyama I."/>
            <person name="Ito T."/>
            <person name="Fujiyama A."/>
            <person name="Inagaki F."/>
            <person name="Takami H."/>
        </authorList>
    </citation>
    <scope>NUCLEOTIDE SEQUENCE</scope>
    <source>
        <strain evidence="1">Expedition CK06-06</strain>
    </source>
</reference>
<dbReference type="EMBL" id="BARU01012170">
    <property type="protein sequence ID" value="GAH37920.1"/>
    <property type="molecule type" value="Genomic_DNA"/>
</dbReference>
<protein>
    <recommendedName>
        <fullName evidence="2">Uroporphyrinogen decarboxylase (URO-D) domain-containing protein</fullName>
    </recommendedName>
</protein>
<proteinExistence type="predicted"/>
<comment type="caution">
    <text evidence="1">The sequence shown here is derived from an EMBL/GenBank/DDBJ whole genome shotgun (WGS) entry which is preliminary data.</text>
</comment>
<evidence type="ECO:0008006" key="2">
    <source>
        <dbReference type="Google" id="ProtNLM"/>
    </source>
</evidence>
<sequence>CESFTPLPLTDCSLEEALDSWETNPLIWGGIPSSILEQRVPEDEFRKFIGSLLVSIEGRPIILGIADAMMTDNLVERVEWIAEQIDFTSP</sequence>
<gene>
    <name evidence="1" type="ORF">S03H2_22564</name>
</gene>
<feature type="non-terminal residue" evidence="1">
    <location>
        <position position="1"/>
    </location>
</feature>
<evidence type="ECO:0000313" key="1">
    <source>
        <dbReference type="EMBL" id="GAH37920.1"/>
    </source>
</evidence>